<dbReference type="InterPro" id="IPR053150">
    <property type="entry name" value="Teicoplanin_resist-assoc"/>
</dbReference>
<feature type="transmembrane region" description="Helical" evidence="1">
    <location>
        <begin position="83"/>
        <end position="101"/>
    </location>
</feature>
<feature type="transmembrane region" description="Helical" evidence="1">
    <location>
        <begin position="52"/>
        <end position="71"/>
    </location>
</feature>
<gene>
    <name evidence="3" type="ORF">CBLFYP116_01409</name>
</gene>
<dbReference type="GeneID" id="23112017"/>
<dbReference type="EMBL" id="CACRTF010000010">
    <property type="protein sequence ID" value="VYS98329.1"/>
    <property type="molecule type" value="Genomic_DNA"/>
</dbReference>
<dbReference type="InterPro" id="IPR006976">
    <property type="entry name" value="VanZ-like"/>
</dbReference>
<feature type="transmembrane region" description="Helical" evidence="1">
    <location>
        <begin position="113"/>
        <end position="133"/>
    </location>
</feature>
<dbReference type="RefSeq" id="WP_002574446.1">
    <property type="nucleotide sequence ID" value="NZ_BAABXO010000001.1"/>
</dbReference>
<sequence>MYHIHKYSYRFLFLLSIAVILYATLYREAGRGDIELRLFWTIKRAWSEHSGYYWYLILGNIALFMPFGFFLTAILQKPDWKKAAMMGFVFSAAIEVSQVLLDRGLGEFDDVLHNTWGSLMGYCAAVILGYLFGHQKERYEGKVKGAGLFFGMTILMFTILILYNRPDWSVRLWRR</sequence>
<dbReference type="AlphaFoldDB" id="A0A6N2SZ00"/>
<dbReference type="PANTHER" id="PTHR36834">
    <property type="entry name" value="MEMBRANE PROTEIN-RELATED"/>
    <property type="match status" value="1"/>
</dbReference>
<reference evidence="3" key="1">
    <citation type="submission" date="2019-11" db="EMBL/GenBank/DDBJ databases">
        <authorList>
            <person name="Feng L."/>
        </authorList>
    </citation>
    <scope>NUCLEOTIDE SEQUENCE</scope>
    <source>
        <strain evidence="3">CbolteaeLFYP116</strain>
    </source>
</reference>
<dbReference type="Pfam" id="PF04892">
    <property type="entry name" value="VanZ"/>
    <property type="match status" value="1"/>
</dbReference>
<protein>
    <submittedName>
        <fullName evidence="3">VanZ like family protein</fullName>
    </submittedName>
</protein>
<organism evidence="3">
    <name type="scientific">Enterocloster bolteae</name>
    <dbReference type="NCBI Taxonomy" id="208479"/>
    <lineage>
        <taxon>Bacteria</taxon>
        <taxon>Bacillati</taxon>
        <taxon>Bacillota</taxon>
        <taxon>Clostridia</taxon>
        <taxon>Lachnospirales</taxon>
        <taxon>Lachnospiraceae</taxon>
        <taxon>Enterocloster</taxon>
    </lineage>
</organism>
<name>A0A6N2SZ00_9FIRM</name>
<dbReference type="PANTHER" id="PTHR36834:SF2">
    <property type="entry name" value="MEMBRANE PROTEIN"/>
    <property type="match status" value="1"/>
</dbReference>
<accession>A0A6N2SZ00</accession>
<proteinExistence type="predicted"/>
<keyword evidence="1" id="KW-1133">Transmembrane helix</keyword>
<keyword evidence="1" id="KW-0472">Membrane</keyword>
<feature type="domain" description="VanZ-like" evidence="2">
    <location>
        <begin position="15"/>
        <end position="128"/>
    </location>
</feature>
<evidence type="ECO:0000256" key="1">
    <source>
        <dbReference type="SAM" id="Phobius"/>
    </source>
</evidence>
<evidence type="ECO:0000313" key="3">
    <source>
        <dbReference type="EMBL" id="VYS98329.1"/>
    </source>
</evidence>
<feature type="transmembrane region" description="Helical" evidence="1">
    <location>
        <begin position="7"/>
        <end position="26"/>
    </location>
</feature>
<evidence type="ECO:0000259" key="2">
    <source>
        <dbReference type="Pfam" id="PF04892"/>
    </source>
</evidence>
<keyword evidence="1" id="KW-0812">Transmembrane</keyword>
<feature type="transmembrane region" description="Helical" evidence="1">
    <location>
        <begin position="145"/>
        <end position="163"/>
    </location>
</feature>